<feature type="transmembrane region" description="Helical" evidence="2">
    <location>
        <begin position="519"/>
        <end position="540"/>
    </location>
</feature>
<feature type="transmembrane region" description="Helical" evidence="2">
    <location>
        <begin position="429"/>
        <end position="449"/>
    </location>
</feature>
<keyword evidence="2" id="KW-0812">Transmembrane</keyword>
<keyword evidence="2" id="KW-0472">Membrane</keyword>
<feature type="transmembrane region" description="Helical" evidence="2">
    <location>
        <begin position="976"/>
        <end position="1002"/>
    </location>
</feature>
<dbReference type="SUPFAM" id="SSF82693">
    <property type="entry name" value="Multidrug efflux transporter AcrB pore domain, PN1, PN2, PC1 and PC2 subdomains"/>
    <property type="match status" value="3"/>
</dbReference>
<accession>A0ABT5IZ45</accession>
<dbReference type="EMBL" id="JAQQLF010000013">
    <property type="protein sequence ID" value="MDC7717851.1"/>
    <property type="molecule type" value="Genomic_DNA"/>
</dbReference>
<protein>
    <submittedName>
        <fullName evidence="3">Efflux RND transporter permease subunit</fullName>
    </submittedName>
</protein>
<keyword evidence="2" id="KW-1133">Transmembrane helix</keyword>
<dbReference type="PANTHER" id="PTHR32063">
    <property type="match status" value="1"/>
</dbReference>
<evidence type="ECO:0000313" key="4">
    <source>
        <dbReference type="Proteomes" id="UP001219956"/>
    </source>
</evidence>
<dbReference type="Proteomes" id="UP001219956">
    <property type="component" value="Unassembled WGS sequence"/>
</dbReference>
<dbReference type="Gene3D" id="3.30.70.1440">
    <property type="entry name" value="Multidrug efflux transporter AcrB pore domain"/>
    <property type="match status" value="1"/>
</dbReference>
<feature type="transmembrane region" description="Helical" evidence="2">
    <location>
        <begin position="944"/>
        <end position="964"/>
    </location>
</feature>
<dbReference type="Pfam" id="PF00873">
    <property type="entry name" value="ACR_tran"/>
    <property type="match status" value="1"/>
</dbReference>
<keyword evidence="4" id="KW-1185">Reference proteome</keyword>
<evidence type="ECO:0000256" key="2">
    <source>
        <dbReference type="SAM" id="Phobius"/>
    </source>
</evidence>
<dbReference type="Gene3D" id="3.30.70.1320">
    <property type="entry name" value="Multidrug efflux transporter AcrB pore domain like"/>
    <property type="match status" value="1"/>
</dbReference>
<gene>
    <name evidence="3" type="ORF">PQU95_11575</name>
</gene>
<dbReference type="Gene3D" id="1.20.1640.10">
    <property type="entry name" value="Multidrug efflux transporter AcrB transmembrane domain"/>
    <property type="match status" value="2"/>
</dbReference>
<feature type="transmembrane region" description="Helical" evidence="2">
    <location>
        <begin position="358"/>
        <end position="379"/>
    </location>
</feature>
<comment type="caution">
    <text evidence="3">The sequence shown here is derived from an EMBL/GenBank/DDBJ whole genome shotgun (WGS) entry which is preliminary data.</text>
</comment>
<reference evidence="3 4" key="1">
    <citation type="submission" date="2023-01" db="EMBL/GenBank/DDBJ databases">
        <title>Novel species of the genus Vogesella isolated from rivers.</title>
        <authorList>
            <person name="Lu H."/>
        </authorList>
    </citation>
    <scope>NUCLEOTIDE SEQUENCE [LARGE SCALE GENOMIC DNA]</scope>
    <source>
        <strain evidence="3 4">DC21W</strain>
    </source>
</reference>
<feature type="region of interest" description="Disordered" evidence="1">
    <location>
        <begin position="589"/>
        <end position="608"/>
    </location>
</feature>
<feature type="transmembrane region" description="Helical" evidence="2">
    <location>
        <begin position="872"/>
        <end position="892"/>
    </location>
</feature>
<dbReference type="Gene3D" id="3.30.2090.10">
    <property type="entry name" value="Multidrug efflux transporter AcrB TolC docking domain, DN and DC subdomains"/>
    <property type="match status" value="2"/>
</dbReference>
<feature type="transmembrane region" description="Helical" evidence="2">
    <location>
        <begin position="898"/>
        <end position="923"/>
    </location>
</feature>
<feature type="transmembrane region" description="Helical" evidence="2">
    <location>
        <begin position="333"/>
        <end position="351"/>
    </location>
</feature>
<dbReference type="PANTHER" id="PTHR32063:SF77">
    <property type="entry name" value="ACR FAMILY TRANSPORT PROTEIN"/>
    <property type="match status" value="1"/>
</dbReference>
<dbReference type="InterPro" id="IPR027463">
    <property type="entry name" value="AcrB_DN_DC_subdom"/>
</dbReference>
<dbReference type="InterPro" id="IPR001036">
    <property type="entry name" value="Acrflvin-R"/>
</dbReference>
<feature type="transmembrane region" description="Helical" evidence="2">
    <location>
        <begin position="842"/>
        <end position="865"/>
    </location>
</feature>
<dbReference type="SUPFAM" id="SSF82714">
    <property type="entry name" value="Multidrug efflux transporter AcrB TolC docking domain, DN and DC subdomains"/>
    <property type="match status" value="2"/>
</dbReference>
<dbReference type="SUPFAM" id="SSF82866">
    <property type="entry name" value="Multidrug efflux transporter AcrB transmembrane domain"/>
    <property type="match status" value="2"/>
</dbReference>
<evidence type="ECO:0000256" key="1">
    <source>
        <dbReference type="SAM" id="MobiDB-lite"/>
    </source>
</evidence>
<feature type="transmembrane region" description="Helical" evidence="2">
    <location>
        <begin position="461"/>
        <end position="479"/>
    </location>
</feature>
<feature type="transmembrane region" description="Helical" evidence="2">
    <location>
        <begin position="385"/>
        <end position="409"/>
    </location>
</feature>
<organism evidence="3 4">
    <name type="scientific">Vogesella aquatica</name>
    <dbReference type="NCBI Taxonomy" id="2984206"/>
    <lineage>
        <taxon>Bacteria</taxon>
        <taxon>Pseudomonadati</taxon>
        <taxon>Pseudomonadota</taxon>
        <taxon>Betaproteobacteria</taxon>
        <taxon>Neisseriales</taxon>
        <taxon>Chromobacteriaceae</taxon>
        <taxon>Vogesella</taxon>
    </lineage>
</organism>
<dbReference type="Gene3D" id="3.30.70.1430">
    <property type="entry name" value="Multidrug efflux transporter AcrB pore domain"/>
    <property type="match status" value="2"/>
</dbReference>
<feature type="compositionally biased region" description="Low complexity" evidence="1">
    <location>
        <begin position="599"/>
        <end position="608"/>
    </location>
</feature>
<dbReference type="RefSeq" id="WP_272752159.1">
    <property type="nucleotide sequence ID" value="NZ_JAQQLF010000013.1"/>
</dbReference>
<evidence type="ECO:0000313" key="3">
    <source>
        <dbReference type="EMBL" id="MDC7717851.1"/>
    </source>
</evidence>
<dbReference type="PRINTS" id="PR00702">
    <property type="entry name" value="ACRIFLAVINRP"/>
</dbReference>
<name>A0ABT5IZ45_9NEIS</name>
<sequence length="1024" mass="108600">MNVSAWSIRNPVPAILLFVLLSLAGLWGLRALGIQNFPDMDFPTVTVSASLEGAAPSQLETEVARPLENQIATLGDVQHITTTITDGAVSVSVEFPLEKNSEEALNQVRNAVDSVKAKLPAAMQTPTVSKVNTSGQALITYSVQAANLSEAELSWFIDNDVNKALLATRGVGKVARVGGVDREILVALDPLRLNALGASVATVASQLGNVQQDSAGGQGRVSGGQQTLRTLGATGDVATLAALPIPLGDGRHVRLDQLATVSDTQAERSTYARMDGKPVIGFQVTRSKGESEVAVVERTRQTVAQLQAAHPQIRIAEAYNTVASIEDNYQGSMHLLLEGAILAVLVVWWFLRDGRATFVSATALPLSILPTFALMYYWSFSLNTLTLLALALVIGILVDDAIVEVENIVRHLRMGKSPRQAALEAADEIGLAVIATTFTLVAVFLPTAFMSGITGRFFRQFGLTAAAAVLASLLVARLLTPMMAASMLKAHPVQQQDSKLMQRYLGWAGWCMAHRKTTLAAAGLFFVASLALVPLLPTGFVPAADVGRTSITVTLPAGSTLDDTRAVVAATEQRVLKVAHVRHVFSSVGTASTGGGPGASSSNSNNSATLTITLTPRSERSVSQAVIEDALRATVRDVPGARLAVGGQNTGEKLQLTLTGEDSNALLATTRQLERELRSLPGIGNVQSDASLQQQELQITPHAARAAELGVTSSALADTVRLATYGDFSTSLAKLSLPQRQLDIRVRLDDSVRGNLTALGQLRVPATSGSVPLQSVAALNVGSGPSQINRRDRQRQVTLDVELGQRSMGEVQQQANALPTLRQLPAGVSLQPSGDAERMGELFGNFGMAMAVGVLCIYVVLVLLFHDFLQPLTILMALPLSVGGAFLALLLTGNSFSMPSIIGLLMLMGVVTKNAILLVEYAVKARREQGLTRLAAMLDACHKRAQPILMTTVAMGAGMLPIALGLSADPSFRAPMAIAVIGGLLTSTLLSLLVVPVVYTVVDDMQQWLRRWLPQHEQHADTSD</sequence>
<proteinExistence type="predicted"/>